<feature type="compositionally biased region" description="Basic residues" evidence="1">
    <location>
        <begin position="570"/>
        <end position="580"/>
    </location>
</feature>
<evidence type="ECO:0000313" key="4">
    <source>
        <dbReference type="Proteomes" id="UP000095009"/>
    </source>
</evidence>
<feature type="compositionally biased region" description="Polar residues" evidence="1">
    <location>
        <begin position="555"/>
        <end position="568"/>
    </location>
</feature>
<dbReference type="GO" id="GO:0005634">
    <property type="term" value="C:nucleus"/>
    <property type="evidence" value="ECO:0007669"/>
    <property type="project" value="TreeGrafter"/>
</dbReference>
<evidence type="ECO:0000259" key="2">
    <source>
        <dbReference type="Pfam" id="PF11470"/>
    </source>
</evidence>
<feature type="region of interest" description="Disordered" evidence="1">
    <location>
        <begin position="538"/>
        <end position="580"/>
    </location>
</feature>
<reference evidence="3 4" key="1">
    <citation type="journal article" date="2016" name="Proc. Natl. Acad. Sci. U.S.A.">
        <title>Comparative genomics of biotechnologically important yeasts.</title>
        <authorList>
            <person name="Riley R."/>
            <person name="Haridas S."/>
            <person name="Wolfe K.H."/>
            <person name="Lopes M.R."/>
            <person name="Hittinger C.T."/>
            <person name="Goeker M."/>
            <person name="Salamov A.A."/>
            <person name="Wisecaver J.H."/>
            <person name="Long T.M."/>
            <person name="Calvey C.H."/>
            <person name="Aerts A.L."/>
            <person name="Barry K.W."/>
            <person name="Choi C."/>
            <person name="Clum A."/>
            <person name="Coughlan A.Y."/>
            <person name="Deshpande S."/>
            <person name="Douglass A.P."/>
            <person name="Hanson S.J."/>
            <person name="Klenk H.-P."/>
            <person name="LaButti K.M."/>
            <person name="Lapidus A."/>
            <person name="Lindquist E.A."/>
            <person name="Lipzen A.M."/>
            <person name="Meier-Kolthoff J.P."/>
            <person name="Ohm R.A."/>
            <person name="Otillar R.P."/>
            <person name="Pangilinan J.L."/>
            <person name="Peng Y."/>
            <person name="Rokas A."/>
            <person name="Rosa C.A."/>
            <person name="Scheuner C."/>
            <person name="Sibirny A.A."/>
            <person name="Slot J.C."/>
            <person name="Stielow J.B."/>
            <person name="Sun H."/>
            <person name="Kurtzman C.P."/>
            <person name="Blackwell M."/>
            <person name="Grigoriev I.V."/>
            <person name="Jeffries T.W."/>
        </authorList>
    </citation>
    <scope>NUCLEOTIDE SEQUENCE [LARGE SCALE GENOMIC DNA]</scope>
    <source>
        <strain evidence="3 4">DSM 6958</strain>
    </source>
</reference>
<keyword evidence="4" id="KW-1185">Reference proteome</keyword>
<gene>
    <name evidence="3" type="ORF">NADFUDRAFT_42410</name>
</gene>
<dbReference type="GO" id="GO:0006886">
    <property type="term" value="P:intracellular protein transport"/>
    <property type="evidence" value="ECO:0007669"/>
    <property type="project" value="TreeGrafter"/>
</dbReference>
<organism evidence="3 4">
    <name type="scientific">Nadsonia fulvescens var. elongata DSM 6958</name>
    <dbReference type="NCBI Taxonomy" id="857566"/>
    <lineage>
        <taxon>Eukaryota</taxon>
        <taxon>Fungi</taxon>
        <taxon>Dikarya</taxon>
        <taxon>Ascomycota</taxon>
        <taxon>Saccharomycotina</taxon>
        <taxon>Dipodascomycetes</taxon>
        <taxon>Dipodascales</taxon>
        <taxon>Dipodascales incertae sedis</taxon>
        <taxon>Nadsonia</taxon>
    </lineage>
</organism>
<dbReference type="GO" id="GO:0005737">
    <property type="term" value="C:cytoplasm"/>
    <property type="evidence" value="ECO:0007669"/>
    <property type="project" value="TreeGrafter"/>
</dbReference>
<dbReference type="EMBL" id="KV454410">
    <property type="protein sequence ID" value="ODQ65117.1"/>
    <property type="molecule type" value="Genomic_DNA"/>
</dbReference>
<dbReference type="Gene3D" id="3.10.20.90">
    <property type="entry name" value="Phosphatidylinositol 3-kinase Catalytic Subunit, Chain A, domain 1"/>
    <property type="match status" value="1"/>
</dbReference>
<dbReference type="Proteomes" id="UP000095009">
    <property type="component" value="Unassembled WGS sequence"/>
</dbReference>
<protein>
    <recommendedName>
        <fullName evidence="2">TUG ubiquitin-like domain-containing protein</fullName>
    </recommendedName>
</protein>
<name>A0A1E3PJU4_9ASCO</name>
<dbReference type="AlphaFoldDB" id="A0A1E3PJU4"/>
<feature type="domain" description="TUG ubiquitin-like" evidence="2">
    <location>
        <begin position="86"/>
        <end position="107"/>
    </location>
</feature>
<dbReference type="Pfam" id="PF11470">
    <property type="entry name" value="TUG-UBL1"/>
    <property type="match status" value="1"/>
</dbReference>
<dbReference type="GO" id="GO:0012506">
    <property type="term" value="C:vesicle membrane"/>
    <property type="evidence" value="ECO:0007669"/>
    <property type="project" value="TreeGrafter"/>
</dbReference>
<accession>A0A1E3PJU4</accession>
<dbReference type="OrthoDB" id="440781at2759"/>
<proteinExistence type="predicted"/>
<feature type="compositionally biased region" description="Low complexity" evidence="1">
    <location>
        <begin position="120"/>
        <end position="139"/>
    </location>
</feature>
<dbReference type="PANTHER" id="PTHR46467:SF1">
    <property type="entry name" value="TETHER CONTAINING UBX DOMAIN FOR GLUT4"/>
    <property type="match status" value="1"/>
</dbReference>
<evidence type="ECO:0000313" key="3">
    <source>
        <dbReference type="EMBL" id="ODQ65117.1"/>
    </source>
</evidence>
<dbReference type="PANTHER" id="PTHR46467">
    <property type="entry name" value="TETHER CONTAINING UBX DOMAIN FOR GLUT4"/>
    <property type="match status" value="1"/>
</dbReference>
<dbReference type="InterPro" id="IPR021569">
    <property type="entry name" value="TUG-UBL1"/>
</dbReference>
<evidence type="ECO:0000256" key="1">
    <source>
        <dbReference type="SAM" id="MobiDB-lite"/>
    </source>
</evidence>
<sequence length="580" mass="63346">MSLSVTFNNRTIRVATTPSMLLSDIRNKVSATLLPAGEIASDYSLRKSDKVVGFNSSGVTSSTRSMTASQLRVRASKGLSNSGTPTSLDLSLPIRLSGLPTGTKLELFKLFSSNNKSEATLDSSSTSVSTSSTVSSLTTPARSASVSPSPEMVKIKLVLVDLPVSFSNNMIESFSLNTSLWQMLVHFQTVSGVNLTNRMFQAEGNSTAQYEISQLQTISKVISSLVELLDLTLRDLAFRSGSNEAIRVKWVDSGISYEDFLSQLALRGLSVLEQTPKPMNLDDVKSDNGQNMDMDCSAVNSGITAASTVTDSIAAENSGESPARISTPLERSLHIFTPSSHNDTTSNFNDNEEEEYKLTTAQARVYQAQLSKLASPSSGPLLTKTLRDQAHLQKRVSRAPSVVFVRVRLPNMTYIQAQFDGRETLGDVIKLVRQQLNEEVTKGVRVQLFRNEGKIQRVLVTEPLISPELPQECPSKMEGCQVEDQGFFLTLAHDLGFCKRELLDSRFVDNKSQVVNLSGPLLKETVMQLAQELTVAADSEPNVTSKELSSDERTQSALSPNVKSSNSTKKIPKWLKLGKK</sequence>
<feature type="region of interest" description="Disordered" evidence="1">
    <location>
        <begin position="117"/>
        <end position="146"/>
    </location>
</feature>
<dbReference type="STRING" id="857566.A0A1E3PJU4"/>